<keyword evidence="2" id="KW-1185">Reference proteome</keyword>
<sequence length="96" mass="10524">MEWTADSAELSLGKIPGTTFVVQDWGEAANASVITMASAKPINNLNEFVEPQDGTLRPVVLLCWNLSAMRQGMYVVVDLAIRFQAARRSAISELLK</sequence>
<evidence type="ECO:0000313" key="2">
    <source>
        <dbReference type="Proteomes" id="UP000238191"/>
    </source>
</evidence>
<accession>A0A2S7CZA7</accession>
<gene>
    <name evidence="1" type="ORF">XpiCFBP4643_17625</name>
</gene>
<evidence type="ECO:0000313" key="1">
    <source>
        <dbReference type="EMBL" id="PPU66927.1"/>
    </source>
</evidence>
<dbReference type="EMBL" id="MDEI01000018">
    <property type="protein sequence ID" value="PPU66927.1"/>
    <property type="molecule type" value="Genomic_DNA"/>
</dbReference>
<organism evidence="1 2">
    <name type="scientific">Xanthomonas pisi</name>
    <dbReference type="NCBI Taxonomy" id="56457"/>
    <lineage>
        <taxon>Bacteria</taxon>
        <taxon>Pseudomonadati</taxon>
        <taxon>Pseudomonadota</taxon>
        <taxon>Gammaproteobacteria</taxon>
        <taxon>Lysobacterales</taxon>
        <taxon>Lysobacteraceae</taxon>
        <taxon>Xanthomonas</taxon>
    </lineage>
</organism>
<dbReference type="Proteomes" id="UP000238191">
    <property type="component" value="Unassembled WGS sequence"/>
</dbReference>
<name>A0A2S7CZA7_9XANT</name>
<proteinExistence type="predicted"/>
<comment type="caution">
    <text evidence="1">The sequence shown here is derived from an EMBL/GenBank/DDBJ whole genome shotgun (WGS) entry which is preliminary data.</text>
</comment>
<protein>
    <submittedName>
        <fullName evidence="1">Uncharacterized protein</fullName>
    </submittedName>
</protein>
<dbReference type="AlphaFoldDB" id="A0A2S7CZA7"/>
<reference evidence="2" key="1">
    <citation type="submission" date="2016-08" db="EMBL/GenBank/DDBJ databases">
        <authorList>
            <person name="Merda D."/>
            <person name="Briand M."/>
            <person name="Taghouti G."/>
            <person name="Carrere S."/>
            <person name="Gouzy J."/>
            <person name="Portier P."/>
            <person name="Jacques M.-A."/>
            <person name="Fischer-Le Saux M."/>
        </authorList>
    </citation>
    <scope>NUCLEOTIDE SEQUENCE [LARGE SCALE GENOMIC DNA]</scope>
    <source>
        <strain evidence="2">CFBP4643</strain>
    </source>
</reference>